<gene>
    <name evidence="1" type="ordered locus">Isova_2561</name>
</gene>
<reference evidence="1 2" key="1">
    <citation type="submission" date="2011-05" db="EMBL/GenBank/DDBJ databases">
        <title>Complete sequence of Isoptericola variabilis 225.</title>
        <authorList>
            <consortium name="US DOE Joint Genome Institute"/>
            <person name="Lucas S."/>
            <person name="Han J."/>
            <person name="Lapidus A."/>
            <person name="Cheng J.-F."/>
            <person name="Goodwin L."/>
            <person name="Pitluck S."/>
            <person name="Peters L."/>
            <person name="Mikhailova N."/>
            <person name="Zeytun A."/>
            <person name="Han C."/>
            <person name="Tapia R."/>
            <person name="Land M."/>
            <person name="Hauser L."/>
            <person name="Kyrpides N."/>
            <person name="Ivanova N."/>
            <person name="Pagani I."/>
            <person name="Siebers A."/>
            <person name="Allgaier M."/>
            <person name="Thelen M."/>
            <person name="Hugenholtz P."/>
            <person name="Gladden J."/>
            <person name="Woyke T."/>
        </authorList>
    </citation>
    <scope>NUCLEOTIDE SEQUENCE [LARGE SCALE GENOMIC DNA]</scope>
    <source>
        <strain evidence="2">225</strain>
    </source>
</reference>
<dbReference type="RefSeq" id="WP_013839656.1">
    <property type="nucleotide sequence ID" value="NC_015588.1"/>
</dbReference>
<keyword evidence="2" id="KW-1185">Reference proteome</keyword>
<dbReference type="HOGENOM" id="CLU_1341754_0_0_11"/>
<sequence>MTSRLAGYELRLPDGWTVVPSGLADPDAWAHEQASRLVAGQESAERPAGAMLADGLAAVVRAVGDAGVAGLETAVLVRRPELGRVDALLTVVAQRDLPPEVFAADLEELVRESDDDHLFAQAVEGTVPAGEVRGAHLMIGHLDPDVGDGVAHLEERVALGVFPDGTPDMLEVTAIASSVGSFTDMPQEIIDALAGLTVELEGTA</sequence>
<dbReference type="Proteomes" id="UP000009236">
    <property type="component" value="Chromosome"/>
</dbReference>
<dbReference type="STRING" id="743718.Isova_2561"/>
<evidence type="ECO:0000313" key="2">
    <source>
        <dbReference type="Proteomes" id="UP000009236"/>
    </source>
</evidence>
<name>F6FTA1_ISOV2</name>
<proteinExistence type="predicted"/>
<organism evidence="2">
    <name type="scientific">Isoptericola variabilis (strain 225)</name>
    <dbReference type="NCBI Taxonomy" id="743718"/>
    <lineage>
        <taxon>Bacteria</taxon>
        <taxon>Bacillati</taxon>
        <taxon>Actinomycetota</taxon>
        <taxon>Actinomycetes</taxon>
        <taxon>Micrococcales</taxon>
        <taxon>Promicromonosporaceae</taxon>
        <taxon>Isoptericola</taxon>
    </lineage>
</organism>
<dbReference type="EMBL" id="CP002810">
    <property type="protein sequence ID" value="AEG45265.1"/>
    <property type="molecule type" value="Genomic_DNA"/>
</dbReference>
<dbReference type="KEGG" id="iva:Isova_2561"/>
<evidence type="ECO:0000313" key="1">
    <source>
        <dbReference type="EMBL" id="AEG45265.1"/>
    </source>
</evidence>
<accession>F6FTA1</accession>
<protein>
    <submittedName>
        <fullName evidence="1">Uncharacterized protein</fullName>
    </submittedName>
</protein>
<dbReference type="AlphaFoldDB" id="F6FTA1"/>